<dbReference type="InterPro" id="IPR011944">
    <property type="entry name" value="Steroid_delta5-4_isomerase"/>
</dbReference>
<reference evidence="2 3" key="1">
    <citation type="submission" date="2020-08" db="EMBL/GenBank/DDBJ databases">
        <title>Sequencing the genomes of 1000 actinobacteria strains.</title>
        <authorList>
            <person name="Klenk H.-P."/>
        </authorList>
    </citation>
    <scope>NUCLEOTIDE SEQUENCE [LARGE SCALE GENOMIC DNA]</scope>
    <source>
        <strain evidence="2 3">DSM 45084</strain>
    </source>
</reference>
<gene>
    <name evidence="2" type="ORF">F4559_004018</name>
</gene>
<dbReference type="InterPro" id="IPR032710">
    <property type="entry name" value="NTF2-like_dom_sf"/>
</dbReference>
<proteinExistence type="predicted"/>
<dbReference type="RefSeq" id="WP_184670804.1">
    <property type="nucleotide sequence ID" value="NZ_BAABAI010000022.1"/>
</dbReference>
<evidence type="ECO:0000313" key="3">
    <source>
        <dbReference type="Proteomes" id="UP000542674"/>
    </source>
</evidence>
<dbReference type="Gene3D" id="3.10.450.50">
    <property type="match status" value="1"/>
</dbReference>
<dbReference type="Pfam" id="PF14534">
    <property type="entry name" value="DUF4440"/>
    <property type="match status" value="1"/>
</dbReference>
<feature type="domain" description="DUF4440" evidence="1">
    <location>
        <begin position="8"/>
        <end position="119"/>
    </location>
</feature>
<sequence>MTDGIAEWGRELARAWERGDATAYADAFTEDAEYVVFDGRRLSGRREIEDAHRWLFSGPLKGSRLVGTTEVDVPPRFLRPDVAVLVSGGAVAGPDGGVPAGAASVQTSVLVREDGRWRCASFQNTRVTFREG</sequence>
<keyword evidence="3" id="KW-1185">Reference proteome</keyword>
<dbReference type="Proteomes" id="UP000542674">
    <property type="component" value="Unassembled WGS sequence"/>
</dbReference>
<organism evidence="2 3">
    <name type="scientific">Saccharothrix violaceirubra</name>
    <dbReference type="NCBI Taxonomy" id="413306"/>
    <lineage>
        <taxon>Bacteria</taxon>
        <taxon>Bacillati</taxon>
        <taxon>Actinomycetota</taxon>
        <taxon>Actinomycetes</taxon>
        <taxon>Pseudonocardiales</taxon>
        <taxon>Pseudonocardiaceae</taxon>
        <taxon>Saccharothrix</taxon>
    </lineage>
</organism>
<protein>
    <submittedName>
        <fullName evidence="2">Uncharacterized protein (TIGR02246 family)</fullName>
    </submittedName>
</protein>
<dbReference type="SUPFAM" id="SSF54427">
    <property type="entry name" value="NTF2-like"/>
    <property type="match status" value="1"/>
</dbReference>
<dbReference type="NCBIfam" id="TIGR02246">
    <property type="entry name" value="SgcJ/EcaC family oxidoreductase"/>
    <property type="match status" value="1"/>
</dbReference>
<dbReference type="EMBL" id="JACHJS010000001">
    <property type="protein sequence ID" value="MBB4966659.1"/>
    <property type="molecule type" value="Genomic_DNA"/>
</dbReference>
<dbReference type="InterPro" id="IPR027843">
    <property type="entry name" value="DUF4440"/>
</dbReference>
<name>A0A7W7T4X4_9PSEU</name>
<accession>A0A7W7T4X4</accession>
<evidence type="ECO:0000259" key="1">
    <source>
        <dbReference type="Pfam" id="PF14534"/>
    </source>
</evidence>
<dbReference type="AlphaFoldDB" id="A0A7W7T4X4"/>
<comment type="caution">
    <text evidence="2">The sequence shown here is derived from an EMBL/GenBank/DDBJ whole genome shotgun (WGS) entry which is preliminary data.</text>
</comment>
<evidence type="ECO:0000313" key="2">
    <source>
        <dbReference type="EMBL" id="MBB4966659.1"/>
    </source>
</evidence>